<proteinExistence type="predicted"/>
<reference evidence="1 2" key="1">
    <citation type="journal article" date="2019" name="J. Ind. Microbiol. Biotechnol.">
        <title>The complete genomic sequence of Streptomyces spectabilis NRRL-2792 and identification of secondary metabolite biosynthetic gene clusters.</title>
        <authorList>
            <person name="Sinha A."/>
            <person name="Phillips-Salemka S."/>
            <person name="Niraula T.A."/>
            <person name="Short K.A."/>
            <person name="Niraula N.P."/>
        </authorList>
    </citation>
    <scope>NUCLEOTIDE SEQUENCE [LARGE SCALE GENOMIC DNA]</scope>
    <source>
        <strain evidence="1 2">NRRL 2792</strain>
    </source>
</reference>
<evidence type="ECO:0000313" key="1">
    <source>
        <dbReference type="EMBL" id="QDQ14319.1"/>
    </source>
</evidence>
<accession>A0A516RF87</accession>
<protein>
    <submittedName>
        <fullName evidence="1">Uncharacterized protein</fullName>
    </submittedName>
</protein>
<organism evidence="1 2">
    <name type="scientific">Streptomyces spectabilis</name>
    <dbReference type="NCBI Taxonomy" id="68270"/>
    <lineage>
        <taxon>Bacteria</taxon>
        <taxon>Bacillati</taxon>
        <taxon>Actinomycetota</taxon>
        <taxon>Actinomycetes</taxon>
        <taxon>Kitasatosporales</taxon>
        <taxon>Streptomycetaceae</taxon>
        <taxon>Streptomyces</taxon>
    </lineage>
</organism>
<evidence type="ECO:0000313" key="2">
    <source>
        <dbReference type="Proteomes" id="UP000316806"/>
    </source>
</evidence>
<name>A0A516RF87_STRST</name>
<sequence length="374" mass="41297">MAAYRVFLYNLRTQRVTGEVPFSALSYSYVMDEPGAATVEIPIDVAAKSGKPLKPNDLFPVRTGLVIERDGELVWGGVVWTYRLNLTTRTIALNAKGYLSYYEKRHTPTYGLGFADRELTYMIRALILIAKEGIGTDTTQLTPTNQVRSRVWNPFEFKPVADVFRDLSDEIASIDHRTGLFGGGFFLYFEPYWKNSDRSLIGNRIRNTPNRHPYDSGVSLHQGVNCEFSDISVDGTELASAAFAVGATNGMRSLTPFKSDTNPALLATTPQTNKVLTENSLKQNWTLTYKVRSALAFGSEPIVLPNATTYPGKFSPLSLIPGMRAGVTTDDGFLGLVNDEYVVTENRVSVASDGSDRLSLSLVQAELFKETELG</sequence>
<gene>
    <name evidence="1" type="ORF">FH965_30210</name>
</gene>
<dbReference type="Proteomes" id="UP000316806">
    <property type="component" value="Chromosome"/>
</dbReference>
<dbReference type="EMBL" id="CP040916">
    <property type="protein sequence ID" value="QDQ14319.1"/>
    <property type="molecule type" value="Genomic_DNA"/>
</dbReference>
<dbReference type="RefSeq" id="WP_144321531.1">
    <property type="nucleotide sequence ID" value="NZ_CP040916.1"/>
</dbReference>
<dbReference type="AlphaFoldDB" id="A0A516RF87"/>